<feature type="binding site" evidence="12 14">
    <location>
        <begin position="348"/>
        <end position="351"/>
    </location>
    <ligand>
        <name>ATP</name>
        <dbReference type="ChEBI" id="CHEBI:30616"/>
    </ligand>
</feature>
<dbReference type="SUPFAM" id="SSF55681">
    <property type="entry name" value="Class II aaRS and biotin synthetases"/>
    <property type="match status" value="1"/>
</dbReference>
<evidence type="ECO:0000313" key="18">
    <source>
        <dbReference type="Proteomes" id="UP000777784"/>
    </source>
</evidence>
<reference evidence="17" key="1">
    <citation type="submission" date="2021-05" db="EMBL/GenBank/DDBJ databases">
        <title>Energy efficiency and biological interactions define the core microbiome of deep oligotrophic groundwater.</title>
        <authorList>
            <person name="Mehrshad M."/>
            <person name="Lopez-Fernandez M."/>
            <person name="Bell E."/>
            <person name="Bernier-Latmani R."/>
            <person name="Bertilsson S."/>
            <person name="Dopson M."/>
        </authorList>
    </citation>
    <scope>NUCLEOTIDE SEQUENCE</scope>
    <source>
        <strain evidence="17">Modern_marine.mb.64</strain>
    </source>
</reference>
<keyword evidence="6 12" id="KW-0547">Nucleotide-binding</keyword>
<dbReference type="AlphaFoldDB" id="A0A948RRT4"/>
<feature type="domain" description="Aminoacyl-transfer RNA synthetases class-II family profile" evidence="16">
    <location>
        <begin position="168"/>
        <end position="408"/>
    </location>
</feature>
<evidence type="ECO:0000256" key="5">
    <source>
        <dbReference type="ARBA" id="ARBA00022598"/>
    </source>
</evidence>
<dbReference type="PANTHER" id="PTHR43697:SF1">
    <property type="entry name" value="SERINE--TRNA LIGASE"/>
    <property type="match status" value="1"/>
</dbReference>
<dbReference type="GO" id="GO:0004828">
    <property type="term" value="F:serine-tRNA ligase activity"/>
    <property type="evidence" value="ECO:0007669"/>
    <property type="project" value="UniProtKB-UniRule"/>
</dbReference>
<dbReference type="GO" id="GO:0005524">
    <property type="term" value="F:ATP binding"/>
    <property type="evidence" value="ECO:0007669"/>
    <property type="project" value="UniProtKB-UniRule"/>
</dbReference>
<feature type="binding site" evidence="12">
    <location>
        <position position="277"/>
    </location>
    <ligand>
        <name>ATP</name>
        <dbReference type="ChEBI" id="CHEBI:30616"/>
    </ligand>
</feature>
<dbReference type="InterPro" id="IPR006195">
    <property type="entry name" value="aa-tRNA-synth_II"/>
</dbReference>
<protein>
    <recommendedName>
        <fullName evidence="12">Serine--tRNA ligase</fullName>
        <ecNumber evidence="12">6.1.1.11</ecNumber>
    </recommendedName>
    <alternativeName>
        <fullName evidence="12">Seryl-tRNA synthetase</fullName>
        <shortName evidence="12">SerRS</shortName>
    </alternativeName>
    <alternativeName>
        <fullName evidence="12">Seryl-tRNA(Ser/Sec) synthetase</fullName>
    </alternativeName>
</protein>
<evidence type="ECO:0000256" key="15">
    <source>
        <dbReference type="SAM" id="Coils"/>
    </source>
</evidence>
<comment type="domain">
    <text evidence="12">Consists of two distinct domains, a catalytic core and a N-terminal extension that is involved in tRNA binding.</text>
</comment>
<evidence type="ECO:0000256" key="11">
    <source>
        <dbReference type="ARBA" id="ARBA00048823"/>
    </source>
</evidence>
<dbReference type="PIRSF" id="PIRSF001529">
    <property type="entry name" value="Ser-tRNA-synth_IIa"/>
    <property type="match status" value="1"/>
</dbReference>
<gene>
    <name evidence="12 17" type="primary">serS</name>
    <name evidence="17" type="ORF">KJ970_02080</name>
</gene>
<keyword evidence="8 12" id="KW-0648">Protein biosynthesis</keyword>
<evidence type="ECO:0000256" key="1">
    <source>
        <dbReference type="ARBA" id="ARBA00004496"/>
    </source>
</evidence>
<accession>A0A948RRT4</accession>
<dbReference type="EC" id="6.1.1.11" evidence="12"/>
<feature type="binding site" evidence="13">
    <location>
        <position position="261"/>
    </location>
    <ligand>
        <name>L-serine</name>
        <dbReference type="ChEBI" id="CHEBI:33384"/>
    </ligand>
</feature>
<evidence type="ECO:0000313" key="17">
    <source>
        <dbReference type="EMBL" id="MBU2689685.1"/>
    </source>
</evidence>
<dbReference type="HAMAP" id="MF_00176">
    <property type="entry name" value="Ser_tRNA_synth_type1"/>
    <property type="match status" value="1"/>
</dbReference>
<feature type="binding site" evidence="12 14">
    <location>
        <begin position="261"/>
        <end position="263"/>
    </location>
    <ligand>
        <name>ATP</name>
        <dbReference type="ChEBI" id="CHEBI:30616"/>
    </ligand>
</feature>
<comment type="subcellular location">
    <subcellularLocation>
        <location evidence="1 12">Cytoplasm</location>
    </subcellularLocation>
</comment>
<dbReference type="InterPro" id="IPR042103">
    <property type="entry name" value="SerRS_1_N_sf"/>
</dbReference>
<dbReference type="Gene3D" id="1.10.287.40">
    <property type="entry name" value="Serine-tRNA synthetase, tRNA binding domain"/>
    <property type="match status" value="1"/>
</dbReference>
<keyword evidence="5 12" id="KW-0436">Ligase</keyword>
<dbReference type="Gene3D" id="3.30.930.10">
    <property type="entry name" value="Bira Bifunctional Protein, Domain 2"/>
    <property type="match status" value="1"/>
</dbReference>
<name>A0A948RRT4_UNCEI</name>
<organism evidence="17 18">
    <name type="scientific">Eiseniibacteriota bacterium</name>
    <dbReference type="NCBI Taxonomy" id="2212470"/>
    <lineage>
        <taxon>Bacteria</taxon>
        <taxon>Candidatus Eiseniibacteriota</taxon>
    </lineage>
</organism>
<dbReference type="GO" id="GO:0016260">
    <property type="term" value="P:selenocysteine biosynthetic process"/>
    <property type="evidence" value="ECO:0007669"/>
    <property type="project" value="UniProtKB-UniRule"/>
</dbReference>
<dbReference type="PANTHER" id="PTHR43697">
    <property type="entry name" value="SERYL-TRNA SYNTHETASE"/>
    <property type="match status" value="1"/>
</dbReference>
<comment type="catalytic activity">
    <reaction evidence="11 12">
        <text>tRNA(Ser) + L-serine + ATP = L-seryl-tRNA(Ser) + AMP + diphosphate + H(+)</text>
        <dbReference type="Rhea" id="RHEA:12292"/>
        <dbReference type="Rhea" id="RHEA-COMP:9669"/>
        <dbReference type="Rhea" id="RHEA-COMP:9703"/>
        <dbReference type="ChEBI" id="CHEBI:15378"/>
        <dbReference type="ChEBI" id="CHEBI:30616"/>
        <dbReference type="ChEBI" id="CHEBI:33019"/>
        <dbReference type="ChEBI" id="CHEBI:33384"/>
        <dbReference type="ChEBI" id="CHEBI:78442"/>
        <dbReference type="ChEBI" id="CHEBI:78533"/>
        <dbReference type="ChEBI" id="CHEBI:456215"/>
        <dbReference type="EC" id="6.1.1.11"/>
    </reaction>
</comment>
<dbReference type="PROSITE" id="PS50862">
    <property type="entry name" value="AA_TRNA_LIGASE_II"/>
    <property type="match status" value="1"/>
</dbReference>
<dbReference type="PRINTS" id="PR00981">
    <property type="entry name" value="TRNASYNTHSER"/>
</dbReference>
<dbReference type="InterPro" id="IPR033729">
    <property type="entry name" value="SerRS_core"/>
</dbReference>
<feature type="binding site" evidence="12">
    <location>
        <begin position="230"/>
        <end position="232"/>
    </location>
    <ligand>
        <name>L-serine</name>
        <dbReference type="ChEBI" id="CHEBI:33384"/>
    </ligand>
</feature>
<keyword evidence="4 12" id="KW-0963">Cytoplasm</keyword>
<dbReference type="GO" id="GO:0005737">
    <property type="term" value="C:cytoplasm"/>
    <property type="evidence" value="ECO:0007669"/>
    <property type="project" value="UniProtKB-SubCell"/>
</dbReference>
<dbReference type="InterPro" id="IPR010978">
    <property type="entry name" value="tRNA-bd_arm"/>
</dbReference>
<evidence type="ECO:0000256" key="4">
    <source>
        <dbReference type="ARBA" id="ARBA00022490"/>
    </source>
</evidence>
<evidence type="ECO:0000259" key="16">
    <source>
        <dbReference type="PROSITE" id="PS50862"/>
    </source>
</evidence>
<evidence type="ECO:0000256" key="3">
    <source>
        <dbReference type="ARBA" id="ARBA00010728"/>
    </source>
</evidence>
<comment type="function">
    <text evidence="12">Catalyzes the attachment of serine to tRNA(Ser). Is also able to aminoacylate tRNA(Sec) with serine, to form the misacylated tRNA L-seryl-tRNA(Sec), which will be further converted into selenocysteinyl-tRNA(Sec).</text>
</comment>
<feature type="binding site" evidence="12">
    <location>
        <position position="383"/>
    </location>
    <ligand>
        <name>L-serine</name>
        <dbReference type="ChEBI" id="CHEBI:33384"/>
    </ligand>
</feature>
<comment type="subunit">
    <text evidence="12">Homodimer. The tRNA molecule binds across the dimer.</text>
</comment>
<evidence type="ECO:0000256" key="2">
    <source>
        <dbReference type="ARBA" id="ARBA00005045"/>
    </source>
</evidence>
<dbReference type="CDD" id="cd00770">
    <property type="entry name" value="SerRS_core"/>
    <property type="match status" value="1"/>
</dbReference>
<comment type="pathway">
    <text evidence="2 12">Aminoacyl-tRNA biosynthesis; selenocysteinyl-tRNA(Sec) biosynthesis; L-seryl-tRNA(Sec) from L-serine and tRNA(Sec): step 1/1.</text>
</comment>
<feature type="binding site" evidence="13">
    <location>
        <position position="381"/>
    </location>
    <ligand>
        <name>L-serine</name>
        <dbReference type="ChEBI" id="CHEBI:33384"/>
    </ligand>
</feature>
<dbReference type="GO" id="GO:0006434">
    <property type="term" value="P:seryl-tRNA aminoacylation"/>
    <property type="evidence" value="ECO:0007669"/>
    <property type="project" value="UniProtKB-UniRule"/>
</dbReference>
<dbReference type="InterPro" id="IPR015866">
    <property type="entry name" value="Ser-tRNA-synth_1_N"/>
</dbReference>
<comment type="caution">
    <text evidence="17">The sequence shown here is derived from an EMBL/GenBank/DDBJ whole genome shotgun (WGS) entry which is preliminary data.</text>
</comment>
<dbReference type="InterPro" id="IPR002314">
    <property type="entry name" value="aa-tRNA-synt_IIb"/>
</dbReference>
<evidence type="ECO:0000256" key="7">
    <source>
        <dbReference type="ARBA" id="ARBA00022840"/>
    </source>
</evidence>
<keyword evidence="15" id="KW-0175">Coiled coil</keyword>
<dbReference type="InterPro" id="IPR002317">
    <property type="entry name" value="Ser-tRNA-ligase_type_1"/>
</dbReference>
<evidence type="ECO:0000256" key="9">
    <source>
        <dbReference type="ARBA" id="ARBA00023146"/>
    </source>
</evidence>
<dbReference type="NCBIfam" id="TIGR00414">
    <property type="entry name" value="serS"/>
    <property type="match status" value="1"/>
</dbReference>
<evidence type="ECO:0000256" key="6">
    <source>
        <dbReference type="ARBA" id="ARBA00022741"/>
    </source>
</evidence>
<comment type="similarity">
    <text evidence="3 12">Belongs to the class-II aminoacyl-tRNA synthetase family. Type-1 seryl-tRNA synthetase subfamily.</text>
</comment>
<evidence type="ECO:0000256" key="10">
    <source>
        <dbReference type="ARBA" id="ARBA00047929"/>
    </source>
</evidence>
<feature type="binding site" evidence="12 13">
    <location>
        <position position="284"/>
    </location>
    <ligand>
        <name>L-serine</name>
        <dbReference type="ChEBI" id="CHEBI:33384"/>
    </ligand>
</feature>
<feature type="binding site" evidence="14">
    <location>
        <begin position="277"/>
        <end position="280"/>
    </location>
    <ligand>
        <name>ATP</name>
        <dbReference type="ChEBI" id="CHEBI:30616"/>
    </ligand>
</feature>
<dbReference type="Pfam" id="PF02403">
    <property type="entry name" value="Seryl_tRNA_N"/>
    <property type="match status" value="1"/>
</dbReference>
<comment type="catalytic activity">
    <reaction evidence="10 12">
        <text>tRNA(Sec) + L-serine + ATP = L-seryl-tRNA(Sec) + AMP + diphosphate + H(+)</text>
        <dbReference type="Rhea" id="RHEA:42580"/>
        <dbReference type="Rhea" id="RHEA-COMP:9742"/>
        <dbReference type="Rhea" id="RHEA-COMP:10128"/>
        <dbReference type="ChEBI" id="CHEBI:15378"/>
        <dbReference type="ChEBI" id="CHEBI:30616"/>
        <dbReference type="ChEBI" id="CHEBI:33019"/>
        <dbReference type="ChEBI" id="CHEBI:33384"/>
        <dbReference type="ChEBI" id="CHEBI:78442"/>
        <dbReference type="ChEBI" id="CHEBI:78533"/>
        <dbReference type="ChEBI" id="CHEBI:456215"/>
        <dbReference type="EC" id="6.1.1.11"/>
    </reaction>
</comment>
<dbReference type="Proteomes" id="UP000777784">
    <property type="component" value="Unassembled WGS sequence"/>
</dbReference>
<feature type="coiled-coil region" evidence="15">
    <location>
        <begin position="76"/>
        <end position="103"/>
    </location>
</feature>
<dbReference type="InterPro" id="IPR045864">
    <property type="entry name" value="aa-tRNA-synth_II/BPL/LPL"/>
</dbReference>
<evidence type="ECO:0000256" key="12">
    <source>
        <dbReference type="HAMAP-Rule" id="MF_00176"/>
    </source>
</evidence>
<keyword evidence="7 12" id="KW-0067">ATP-binding</keyword>
<evidence type="ECO:0000256" key="8">
    <source>
        <dbReference type="ARBA" id="ARBA00022917"/>
    </source>
</evidence>
<keyword evidence="9 12" id="KW-0030">Aminoacyl-tRNA synthetase</keyword>
<sequence length="425" mass="47988">MLDLKLIRSRPDDVRRALEAKGETGADLNRLLEIDQIWRAKLARVEELRAERNRRSQEVARRRKVGEEAGDLIEETRRLSGEQGDLENEIKELKTELDRLHEWIPNLPHASVPIGPAETANQEIRRWGDFSFPQGRQPHWKIGPELGLFDLDIAAKISGAGFTLFTGAGARLERALINFLLDWHTKRHGYTEIAPPLMVRRESAFGTGQLPKLEEDMYASEKDGLFLIPTAEVPLTNIYREEVLAASRLPIYLTAYTSCFRREAGAYGRDTRGLVRVHQFGKVELVKFVKPETSYDELEKLVQNAEAVLQALELPYRVVVLGSGDLSFAAAKCYDLELWAPAEERWLEISSCSNFEDFQARRAGIRYRGEDGKVHFVHTLNGSGVALPRLLVALLEVHQTASGEVKIPASLQPYMDGLEILTPVQ</sequence>
<dbReference type="EMBL" id="JAHJDP010000012">
    <property type="protein sequence ID" value="MBU2689685.1"/>
    <property type="molecule type" value="Genomic_DNA"/>
</dbReference>
<evidence type="ECO:0000256" key="13">
    <source>
        <dbReference type="PIRSR" id="PIRSR001529-1"/>
    </source>
</evidence>
<evidence type="ECO:0000256" key="14">
    <source>
        <dbReference type="PIRSR" id="PIRSR001529-2"/>
    </source>
</evidence>
<proteinExistence type="inferred from homology"/>
<dbReference type="Pfam" id="PF00587">
    <property type="entry name" value="tRNA-synt_2b"/>
    <property type="match status" value="1"/>
</dbReference>
<feature type="binding site" evidence="13">
    <location>
        <position position="230"/>
    </location>
    <ligand>
        <name>L-serine</name>
        <dbReference type="ChEBI" id="CHEBI:33384"/>
    </ligand>
</feature>
<dbReference type="SUPFAM" id="SSF46589">
    <property type="entry name" value="tRNA-binding arm"/>
    <property type="match status" value="1"/>
</dbReference>